<accession>D6PE10</accession>
<evidence type="ECO:0000256" key="2">
    <source>
        <dbReference type="ARBA" id="ARBA00022741"/>
    </source>
</evidence>
<dbReference type="InterPro" id="IPR027417">
    <property type="entry name" value="P-loop_NTPase"/>
</dbReference>
<feature type="domain" description="ABC transporter" evidence="4">
    <location>
        <begin position="4"/>
        <end position="239"/>
    </location>
</feature>
<reference evidence="5" key="1">
    <citation type="journal article" date="2010" name="ISME J.">
        <title>Metagenome of the Mediterranean deep chlorophyll maximum studied by direct and fosmid library 454 pyrosequencing.</title>
        <authorList>
            <person name="Ghai R."/>
            <person name="Martin-Cuadrado A.B."/>
            <person name="Molto A.G."/>
            <person name="Heredia I.G."/>
            <person name="Cabrera R."/>
            <person name="Martin J."/>
            <person name="Verdu M."/>
            <person name="Deschamps P."/>
            <person name="Moreira D."/>
            <person name="Lopez-Garcia P."/>
            <person name="Mira A."/>
            <person name="Rodriguez-Valera F."/>
        </authorList>
    </citation>
    <scope>NUCLEOTIDE SEQUENCE</scope>
</reference>
<dbReference type="SUPFAM" id="SSF52540">
    <property type="entry name" value="P-loop containing nucleoside triphosphate hydrolases"/>
    <property type="match status" value="1"/>
</dbReference>
<keyword evidence="3" id="KW-0067">ATP-binding</keyword>
<dbReference type="PANTHER" id="PTHR43875:SF14">
    <property type="entry name" value="ABC TRANSPORTER ATP-BINDING PROTEIN"/>
    <property type="match status" value="1"/>
</dbReference>
<dbReference type="SUPFAM" id="SSF50331">
    <property type="entry name" value="MOP-like"/>
    <property type="match status" value="1"/>
</dbReference>
<protein>
    <submittedName>
        <fullName evidence="5">sn glycerol 3 phosphate import ATP binding protein UgpC 1</fullName>
    </submittedName>
</protein>
<dbReference type="PANTHER" id="PTHR43875">
    <property type="entry name" value="MALTODEXTRIN IMPORT ATP-BINDING PROTEIN MSMX"/>
    <property type="match status" value="1"/>
</dbReference>
<dbReference type="Gene3D" id="2.40.50.100">
    <property type="match status" value="1"/>
</dbReference>
<dbReference type="InterPro" id="IPR008995">
    <property type="entry name" value="Mo/tungstate-bd_C_term_dom"/>
</dbReference>
<evidence type="ECO:0000259" key="4">
    <source>
        <dbReference type="PROSITE" id="PS50893"/>
    </source>
</evidence>
<dbReference type="Pfam" id="PF00005">
    <property type="entry name" value="ABC_tran"/>
    <property type="match status" value="1"/>
</dbReference>
<sequence length="352" mass="38576">MARIRLQEIAFTYAGASEPTLQRISLDIHDGEAFSLLGASGAGKTTLLNLLSGILQPTQGRIFFDDVDVTELPGRDRHLAQVFQFPVLYQSMNVAQNLAFPLTTRGSTLARAAIDERVNAIAKELKIEPILKRSVNAISLFEKQLVAIGRALVRPDVSVVLLDEPLTAVEPGIKWRLRQTLKQVQDELGVTMIYVTHDQTEALTFAERVSVLADGQILQTGTPEAVYQNPAHQFVGRFLGSPGMNFLPLRAFPQPLRRRFAEAGDPETIGFRPESARLTAPSDDLLSGIVETQRILGTAQGRVVSMYGLRCGDEQVFVRSALSFECGDEVGIALQHRVGFRQALRVGSNGAE</sequence>
<evidence type="ECO:0000256" key="1">
    <source>
        <dbReference type="ARBA" id="ARBA00022448"/>
    </source>
</evidence>
<dbReference type="InterPro" id="IPR003593">
    <property type="entry name" value="AAA+_ATPase"/>
</dbReference>
<dbReference type="Gene3D" id="3.40.50.300">
    <property type="entry name" value="P-loop containing nucleotide triphosphate hydrolases"/>
    <property type="match status" value="1"/>
</dbReference>
<keyword evidence="1" id="KW-0813">Transport</keyword>
<dbReference type="GO" id="GO:0016887">
    <property type="term" value="F:ATP hydrolysis activity"/>
    <property type="evidence" value="ECO:0007669"/>
    <property type="project" value="InterPro"/>
</dbReference>
<proteinExistence type="predicted"/>
<name>D6PE10_9BACT</name>
<dbReference type="PROSITE" id="PS50893">
    <property type="entry name" value="ABC_TRANSPORTER_2"/>
    <property type="match status" value="1"/>
</dbReference>
<dbReference type="SMART" id="SM00382">
    <property type="entry name" value="AAA"/>
    <property type="match status" value="1"/>
</dbReference>
<dbReference type="EMBL" id="GU943006">
    <property type="protein sequence ID" value="ADD93961.1"/>
    <property type="molecule type" value="Genomic_DNA"/>
</dbReference>
<dbReference type="GO" id="GO:0005524">
    <property type="term" value="F:ATP binding"/>
    <property type="evidence" value="ECO:0007669"/>
    <property type="project" value="UniProtKB-KW"/>
</dbReference>
<keyword evidence="2" id="KW-0547">Nucleotide-binding</keyword>
<dbReference type="InterPro" id="IPR003439">
    <property type="entry name" value="ABC_transporter-like_ATP-bd"/>
</dbReference>
<dbReference type="GO" id="GO:0055052">
    <property type="term" value="C:ATP-binding cassette (ABC) transporter complex, substrate-binding subunit-containing"/>
    <property type="evidence" value="ECO:0007669"/>
    <property type="project" value="TreeGrafter"/>
</dbReference>
<evidence type="ECO:0000313" key="5">
    <source>
        <dbReference type="EMBL" id="ADD93961.1"/>
    </source>
</evidence>
<organism evidence="5">
    <name type="scientific">uncultured marine bacterium MedDCM-OCT-S09-C199</name>
    <dbReference type="NCBI Taxonomy" id="743077"/>
    <lineage>
        <taxon>Bacteria</taxon>
        <taxon>environmental samples</taxon>
    </lineage>
</organism>
<dbReference type="AlphaFoldDB" id="D6PE10"/>
<evidence type="ECO:0000256" key="3">
    <source>
        <dbReference type="ARBA" id="ARBA00022840"/>
    </source>
</evidence>
<dbReference type="InterPro" id="IPR047641">
    <property type="entry name" value="ABC_transpr_MalK/UgpC-like"/>
</dbReference>